<dbReference type="OrthoDB" id="15270at2759"/>
<feature type="transmembrane region" description="Helical" evidence="5">
    <location>
        <begin position="76"/>
        <end position="95"/>
    </location>
</feature>
<keyword evidence="4 5" id="KW-0472">Membrane</keyword>
<accession>A0A0L8GIP6</accession>
<feature type="transmembrane region" description="Helical" evidence="5">
    <location>
        <begin position="194"/>
        <end position="216"/>
    </location>
</feature>
<dbReference type="PANTHER" id="PTHR20661:SF0">
    <property type="entry name" value="PHOSPHATIDYLINOSITOL-GLYCAN BIOSYNTHESIS CLASS W PROTEIN"/>
    <property type="match status" value="1"/>
</dbReference>
<evidence type="ECO:0000256" key="2">
    <source>
        <dbReference type="ARBA" id="ARBA00022692"/>
    </source>
</evidence>
<dbReference type="Pfam" id="PF06423">
    <property type="entry name" value="GWT1"/>
    <property type="match status" value="1"/>
</dbReference>
<keyword evidence="3 5" id="KW-1133">Transmembrane helix</keyword>
<keyword evidence="2 5" id="KW-0812">Transmembrane</keyword>
<reference evidence="6" key="1">
    <citation type="submission" date="2015-07" db="EMBL/GenBank/DDBJ databases">
        <title>MeaNS - Measles Nucleotide Surveillance Program.</title>
        <authorList>
            <person name="Tran T."/>
            <person name="Druce J."/>
        </authorList>
    </citation>
    <scope>NUCLEOTIDE SEQUENCE</scope>
    <source>
        <strain evidence="6">UCB-OBI-ISO-001</strain>
        <tissue evidence="6">Gonad</tissue>
    </source>
</reference>
<keyword evidence="5" id="KW-0808">Transferase</keyword>
<dbReference type="STRING" id="37653.A0A0L8GIP6"/>
<dbReference type="GO" id="GO:0006506">
    <property type="term" value="P:GPI anchor biosynthetic process"/>
    <property type="evidence" value="ECO:0007669"/>
    <property type="project" value="UniProtKB-UniPathway"/>
</dbReference>
<feature type="transmembrane region" description="Helical" evidence="5">
    <location>
        <begin position="163"/>
        <end position="182"/>
    </location>
</feature>
<comment type="function">
    <text evidence="5">A acetyltransferase, which acetylates the inositol ring of phosphatidylinositol during biosynthesis of GPI-anchor.</text>
</comment>
<keyword evidence="5" id="KW-0012">Acyltransferase</keyword>
<comment type="pathway">
    <text evidence="5">Glycolipid biosynthesis; glycosylphosphatidylinositol-anchor biosynthesis.</text>
</comment>
<feature type="transmembrane region" description="Helical" evidence="5">
    <location>
        <begin position="130"/>
        <end position="151"/>
    </location>
</feature>
<gene>
    <name evidence="6" type="ORF">OCBIM_22032797mg</name>
</gene>
<protein>
    <recommendedName>
        <fullName evidence="5">Phosphatidylinositol-glycan biosynthesis class W protein</fullName>
        <ecNumber evidence="5">2.3.-.-</ecNumber>
    </recommendedName>
</protein>
<dbReference type="GO" id="GO:0032216">
    <property type="term" value="F:glucosaminyl-phosphatidylinositol O-acyltransferase activity"/>
    <property type="evidence" value="ECO:0007669"/>
    <property type="project" value="TreeGrafter"/>
</dbReference>
<dbReference type="OMA" id="GLYVMQP"/>
<feature type="transmembrane region" description="Helical" evidence="5">
    <location>
        <begin position="469"/>
        <end position="489"/>
    </location>
</feature>
<evidence type="ECO:0000256" key="4">
    <source>
        <dbReference type="ARBA" id="ARBA00023136"/>
    </source>
</evidence>
<feature type="transmembrane region" description="Helical" evidence="5">
    <location>
        <begin position="375"/>
        <end position="401"/>
    </location>
</feature>
<keyword evidence="5" id="KW-0256">Endoplasmic reticulum</keyword>
<dbReference type="UniPathway" id="UPA00196"/>
<feature type="transmembrane region" description="Helical" evidence="5">
    <location>
        <begin position="438"/>
        <end position="457"/>
    </location>
</feature>
<dbReference type="GO" id="GO:0005789">
    <property type="term" value="C:endoplasmic reticulum membrane"/>
    <property type="evidence" value="ECO:0007669"/>
    <property type="project" value="UniProtKB-SubCell"/>
</dbReference>
<feature type="transmembrane region" description="Helical" evidence="5">
    <location>
        <begin position="236"/>
        <end position="258"/>
    </location>
</feature>
<name>A0A0L8GIP6_OCTBM</name>
<evidence type="ECO:0000256" key="3">
    <source>
        <dbReference type="ARBA" id="ARBA00022989"/>
    </source>
</evidence>
<sequence>MFTLSYKQLQEQFVSNQNGTSISEISFAVTVLPTLIIFRDCLLLLTSLSSSWFKPIFEFIILIVLTELTFTVFSDHILLVLLLLFFAVILQLSTFTSQTQELWTNLSNPRKLQRPILTYINGRQLKFVTYFRAIINIVTGICILAVDFPIFPRRFAKTETYGTSVMDTGVGFYIVANALISPEARQTTQRCKSFLDWLSVLFLSMKACVPLLTLGLSRMIVVKGTDYQEHYSEYGVHWNFFFTLAVVKVLSTLFCCIFSGRCKSWILSLIICAGYQWCLYSGLEKYIINGWDGQGTRKGLFDANREGIFSSFGYMALYFAGVQLGQFLFGTRNTLFDWLKCLQGLTGFCIGCWLLLRVCRHVIGPISRRLVNLPYIIWIVALTTQELAILLAAELIISLLASSQKQSKTKSSQKKSNSPNTNPDFTVSKLCILDAINYNGLLFFLICNLLTGAVNYAVKTLYTQTMQAIMILVVYMFLSCTPIVILRYFNIALKFW</sequence>
<proteinExistence type="inferred from homology"/>
<dbReference type="AlphaFoldDB" id="A0A0L8GIP6"/>
<evidence type="ECO:0000256" key="1">
    <source>
        <dbReference type="ARBA" id="ARBA00004141"/>
    </source>
</evidence>
<dbReference type="GO" id="GO:0072659">
    <property type="term" value="P:protein localization to plasma membrane"/>
    <property type="evidence" value="ECO:0007669"/>
    <property type="project" value="TreeGrafter"/>
</dbReference>
<feature type="transmembrane region" description="Helical" evidence="5">
    <location>
        <begin position="341"/>
        <end position="363"/>
    </location>
</feature>
<evidence type="ECO:0000256" key="5">
    <source>
        <dbReference type="RuleBase" id="RU280819"/>
    </source>
</evidence>
<organism evidence="6">
    <name type="scientific">Octopus bimaculoides</name>
    <name type="common">California two-spotted octopus</name>
    <dbReference type="NCBI Taxonomy" id="37653"/>
    <lineage>
        <taxon>Eukaryota</taxon>
        <taxon>Metazoa</taxon>
        <taxon>Spiralia</taxon>
        <taxon>Lophotrochozoa</taxon>
        <taxon>Mollusca</taxon>
        <taxon>Cephalopoda</taxon>
        <taxon>Coleoidea</taxon>
        <taxon>Octopodiformes</taxon>
        <taxon>Octopoda</taxon>
        <taxon>Incirrata</taxon>
        <taxon>Octopodidae</taxon>
        <taxon>Octopus</taxon>
    </lineage>
</organism>
<feature type="transmembrane region" description="Helical" evidence="5">
    <location>
        <begin position="52"/>
        <end position="70"/>
    </location>
</feature>
<dbReference type="EC" id="2.3.-.-" evidence="5"/>
<evidence type="ECO:0000313" key="6">
    <source>
        <dbReference type="EMBL" id="KOF76877.1"/>
    </source>
</evidence>
<comment type="subcellular location">
    <subcellularLocation>
        <location evidence="5">Endoplasmic reticulum membrane</location>
        <topology evidence="5">Multi-pass membrane protein</topology>
    </subcellularLocation>
    <subcellularLocation>
        <location evidence="1">Membrane</location>
        <topology evidence="1">Multi-pass membrane protein</topology>
    </subcellularLocation>
</comment>
<dbReference type="PANTHER" id="PTHR20661">
    <property type="entry name" value="PHOSPHATIDYLINOSITOL-GLYCAN BIOSYNTHESIS CLASS W PROTEIN"/>
    <property type="match status" value="1"/>
</dbReference>
<dbReference type="EMBL" id="KQ421658">
    <property type="protein sequence ID" value="KOF76877.1"/>
    <property type="molecule type" value="Genomic_DNA"/>
</dbReference>
<dbReference type="InterPro" id="IPR009447">
    <property type="entry name" value="PIGW/GWT1"/>
</dbReference>
<feature type="transmembrane region" description="Helical" evidence="5">
    <location>
        <begin position="308"/>
        <end position="329"/>
    </location>
</feature>
<comment type="similarity">
    <text evidence="5">Belongs to the PIGW family.</text>
</comment>
<keyword evidence="5" id="KW-0337">GPI-anchor biosynthesis</keyword>
<feature type="transmembrane region" description="Helical" evidence="5">
    <location>
        <begin position="265"/>
        <end position="288"/>
    </location>
</feature>
<dbReference type="PIRSF" id="PIRSF017321">
    <property type="entry name" value="GWT1"/>
    <property type="match status" value="1"/>
</dbReference>
<dbReference type="KEGG" id="obi:106876568"/>